<accession>A0A401FJ82</accession>
<protein>
    <submittedName>
        <fullName evidence="1">DegV family protein</fullName>
    </submittedName>
</protein>
<dbReference type="Gene3D" id="3.40.50.10170">
    <property type="match status" value="1"/>
</dbReference>
<evidence type="ECO:0000313" key="1">
    <source>
        <dbReference type="EMBL" id="GAY72346.1"/>
    </source>
</evidence>
<keyword evidence="2" id="KW-1185">Reference proteome</keyword>
<dbReference type="Pfam" id="PF02645">
    <property type="entry name" value="DegV"/>
    <property type="match status" value="1"/>
</dbReference>
<reference evidence="1 2" key="1">
    <citation type="submission" date="2017-11" db="EMBL/GenBank/DDBJ databases">
        <title>Draft Genome Sequence of Lactobacillus curieae NBRC 111893 isolated from Koso, a Japanese sugar-Vegetable Fermented Beverage.</title>
        <authorList>
            <person name="Chiou T.Y."/>
            <person name="Oshima K."/>
            <person name="Suda W."/>
            <person name="Hattori M."/>
            <person name="Takahashi T."/>
        </authorList>
    </citation>
    <scope>NUCLEOTIDE SEQUENCE [LARGE SCALE GENOMIC DNA]</scope>
    <source>
        <strain evidence="1 2">NBRC111893</strain>
    </source>
</reference>
<evidence type="ECO:0000313" key="2">
    <source>
        <dbReference type="Proteomes" id="UP000286974"/>
    </source>
</evidence>
<dbReference type="InterPro" id="IPR003797">
    <property type="entry name" value="DegV"/>
</dbReference>
<dbReference type="AlphaFoldDB" id="A0A401FJ82"/>
<dbReference type="STRING" id="1138822.PL11_003730"/>
<gene>
    <name evidence="1" type="ORF">NBRC111893_492</name>
</gene>
<comment type="caution">
    <text evidence="1">The sequence shown here is derived from an EMBL/GenBank/DDBJ whole genome shotgun (WGS) entry which is preliminary data.</text>
</comment>
<proteinExistence type="predicted"/>
<dbReference type="Proteomes" id="UP000286974">
    <property type="component" value="Unassembled WGS sequence"/>
</dbReference>
<dbReference type="SUPFAM" id="SSF82549">
    <property type="entry name" value="DAK1/DegV-like"/>
    <property type="match status" value="1"/>
</dbReference>
<sequence length="90" mass="10170">MGKIAIVTDSTSAISQAEAADLGDVFVVPITVNINGQSYREGIDITNKQFYDTLATLKNYQQPHHRLRKKCLTSMISWLRMAMMKFSVFI</sequence>
<dbReference type="EMBL" id="BEXA01000001">
    <property type="protein sequence ID" value="GAY72346.1"/>
    <property type="molecule type" value="Genomic_DNA"/>
</dbReference>
<organism evidence="1 2">
    <name type="scientific">Lentilactobacillus kosonis</name>
    <dbReference type="NCBI Taxonomy" id="2810561"/>
    <lineage>
        <taxon>Bacteria</taxon>
        <taxon>Bacillati</taxon>
        <taxon>Bacillota</taxon>
        <taxon>Bacilli</taxon>
        <taxon>Lactobacillales</taxon>
        <taxon>Lactobacillaceae</taxon>
        <taxon>Lentilactobacillus</taxon>
    </lineage>
</organism>
<dbReference type="PROSITE" id="PS51482">
    <property type="entry name" value="DEGV"/>
    <property type="match status" value="1"/>
</dbReference>
<name>A0A401FJ82_9LACO</name>